<evidence type="ECO:0000256" key="5">
    <source>
        <dbReference type="ARBA" id="ARBA00022448"/>
    </source>
</evidence>
<keyword evidence="11" id="KW-0966">Cell projection</keyword>
<proteinExistence type="inferred from homology"/>
<dbReference type="EMBL" id="LUUK01000185">
    <property type="protein sequence ID" value="OAI16429.1"/>
    <property type="molecule type" value="Genomic_DNA"/>
</dbReference>
<evidence type="ECO:0000313" key="12">
    <source>
        <dbReference type="Proteomes" id="UP000077628"/>
    </source>
</evidence>
<dbReference type="RefSeq" id="WP_064030354.1">
    <property type="nucleotide sequence ID" value="NZ_LUUK01000185.1"/>
</dbReference>
<evidence type="ECO:0000256" key="3">
    <source>
        <dbReference type="ARBA" id="ARBA00006602"/>
    </source>
</evidence>
<keyword evidence="7" id="KW-1005">Bacterial flagellum biogenesis</keyword>
<evidence type="ECO:0000256" key="6">
    <source>
        <dbReference type="ARBA" id="ARBA00022490"/>
    </source>
</evidence>
<keyword evidence="6" id="KW-0963">Cytoplasm</keyword>
<reference evidence="12" key="1">
    <citation type="submission" date="2016-03" db="EMBL/GenBank/DDBJ databases">
        <authorList>
            <person name="Heylen K."/>
            <person name="De Vos P."/>
            <person name="Vekeman B."/>
        </authorList>
    </citation>
    <scope>NUCLEOTIDE SEQUENCE [LARGE SCALE GENOMIC DNA]</scope>
    <source>
        <strain evidence="12">R-45383</strain>
    </source>
</reference>
<dbReference type="GO" id="GO:0044781">
    <property type="term" value="P:bacterial-type flagellum organization"/>
    <property type="evidence" value="ECO:0007669"/>
    <property type="project" value="UniProtKB-KW"/>
</dbReference>
<dbReference type="GO" id="GO:0015031">
    <property type="term" value="P:protein transport"/>
    <property type="evidence" value="ECO:0007669"/>
    <property type="project" value="UniProtKB-KW"/>
</dbReference>
<dbReference type="InterPro" id="IPR000563">
    <property type="entry name" value="Flag_FliH"/>
</dbReference>
<gene>
    <name evidence="11" type="ORF">A1355_09895</name>
</gene>
<sequence>MNSSKGNKFSDAELQALNRWTDLQDFSAPRSEPVDVKEATETLTVDQIEAIQKQAYAEAYAQGRQQGMEEGREIGLEEGRRQGYEDSLHLLQKQAAELNVLLEALSEPFRTLDAAVEEELVKLACAIAGQLVRRELKTEPGEVVAVVREAVKALPLASQKITVNLHPEDAALVRTALSLDESMPPWCLREDPLLSRGGCTVETEVSSVDASVETRLAAVIATVLGGERRQDTQR</sequence>
<comment type="caution">
    <text evidence="11">The sequence shown here is derived from an EMBL/GenBank/DDBJ whole genome shotgun (WGS) entry which is preliminary data.</text>
</comment>
<evidence type="ECO:0000256" key="2">
    <source>
        <dbReference type="ARBA" id="ARBA00004496"/>
    </source>
</evidence>
<dbReference type="OrthoDB" id="6196089at2"/>
<protein>
    <recommendedName>
        <fullName evidence="4">Flagellar assembly protein FliH</fullName>
    </recommendedName>
</protein>
<evidence type="ECO:0000256" key="8">
    <source>
        <dbReference type="ARBA" id="ARBA00022927"/>
    </source>
</evidence>
<dbReference type="InterPro" id="IPR018035">
    <property type="entry name" value="Flagellar_FliH/T3SS_HrpE"/>
</dbReference>
<keyword evidence="11" id="KW-0282">Flagellum</keyword>
<evidence type="ECO:0000256" key="7">
    <source>
        <dbReference type="ARBA" id="ARBA00022795"/>
    </source>
</evidence>
<organism evidence="11 12">
    <name type="scientific">Methylomonas koyamae</name>
    <dbReference type="NCBI Taxonomy" id="702114"/>
    <lineage>
        <taxon>Bacteria</taxon>
        <taxon>Pseudomonadati</taxon>
        <taxon>Pseudomonadota</taxon>
        <taxon>Gammaproteobacteria</taxon>
        <taxon>Methylococcales</taxon>
        <taxon>Methylococcaceae</taxon>
        <taxon>Methylomonas</taxon>
    </lineage>
</organism>
<evidence type="ECO:0000256" key="9">
    <source>
        <dbReference type="ARBA" id="ARBA00023225"/>
    </source>
</evidence>
<dbReference type="PRINTS" id="PR01003">
    <property type="entry name" value="FLGFLIH"/>
</dbReference>
<comment type="function">
    <text evidence="1">Needed for flagellar regrowth and assembly.</text>
</comment>
<dbReference type="Proteomes" id="UP000077628">
    <property type="component" value="Unassembled WGS sequence"/>
</dbReference>
<keyword evidence="5" id="KW-0813">Transport</keyword>
<dbReference type="Pfam" id="PF02108">
    <property type="entry name" value="FliH"/>
    <property type="match status" value="1"/>
</dbReference>
<dbReference type="GO" id="GO:0003774">
    <property type="term" value="F:cytoskeletal motor activity"/>
    <property type="evidence" value="ECO:0007669"/>
    <property type="project" value="InterPro"/>
</dbReference>
<keyword evidence="9" id="KW-1006">Bacterial flagellum protein export</keyword>
<dbReference type="STRING" id="702114.A1355_09895"/>
<name>A0A177NGV7_9GAMM</name>
<comment type="similarity">
    <text evidence="3">Belongs to the FliH family.</text>
</comment>
<dbReference type="PANTHER" id="PTHR34982">
    <property type="entry name" value="YOP PROTEINS TRANSLOCATION PROTEIN L"/>
    <property type="match status" value="1"/>
</dbReference>
<dbReference type="GO" id="GO:0009288">
    <property type="term" value="C:bacterial-type flagellum"/>
    <property type="evidence" value="ECO:0007669"/>
    <property type="project" value="InterPro"/>
</dbReference>
<dbReference type="InterPro" id="IPR051472">
    <property type="entry name" value="T3SS_Stator/FliH"/>
</dbReference>
<evidence type="ECO:0000256" key="4">
    <source>
        <dbReference type="ARBA" id="ARBA00016507"/>
    </source>
</evidence>
<dbReference type="AlphaFoldDB" id="A0A177NGV7"/>
<dbReference type="GO" id="GO:0005829">
    <property type="term" value="C:cytosol"/>
    <property type="evidence" value="ECO:0007669"/>
    <property type="project" value="TreeGrafter"/>
</dbReference>
<comment type="subcellular location">
    <subcellularLocation>
        <location evidence="2">Cytoplasm</location>
    </subcellularLocation>
</comment>
<keyword evidence="12" id="KW-1185">Reference proteome</keyword>
<evidence type="ECO:0000259" key="10">
    <source>
        <dbReference type="Pfam" id="PF02108"/>
    </source>
</evidence>
<keyword evidence="11" id="KW-0969">Cilium</keyword>
<feature type="domain" description="Flagellar assembly protein FliH/Type III secretion system HrpE" evidence="10">
    <location>
        <begin position="93"/>
        <end position="217"/>
    </location>
</feature>
<evidence type="ECO:0000256" key="1">
    <source>
        <dbReference type="ARBA" id="ARBA00003041"/>
    </source>
</evidence>
<evidence type="ECO:0000313" key="11">
    <source>
        <dbReference type="EMBL" id="OAI16429.1"/>
    </source>
</evidence>
<dbReference type="GO" id="GO:0071973">
    <property type="term" value="P:bacterial-type flagellum-dependent cell motility"/>
    <property type="evidence" value="ECO:0007669"/>
    <property type="project" value="InterPro"/>
</dbReference>
<keyword evidence="8" id="KW-0653">Protein transport</keyword>
<accession>A0A177NGV7</accession>
<dbReference type="PANTHER" id="PTHR34982:SF1">
    <property type="entry name" value="FLAGELLAR ASSEMBLY PROTEIN FLIH"/>
    <property type="match status" value="1"/>
</dbReference>